<dbReference type="Proteomes" id="UP000078148">
    <property type="component" value="Chromosome"/>
</dbReference>
<feature type="domain" description="Copper amine oxidase-like N-terminal" evidence="2">
    <location>
        <begin position="52"/>
        <end position="154"/>
    </location>
</feature>
<sequence>MKMRKLIAPVLGLSLLLPAAGAFAAEGTTADYNPELKTRAIQFNMGSKMYMVNGKSMSMSIMPVEYMGTTYVPLRYLANNANMKVSYDKATSTTWLDTGIQRYEFWVNSKVYKVDNMRKGMNDMVISRNGHVLVPVRWFADNFEWDLMYDKGMITLTKTY</sequence>
<evidence type="ECO:0000313" key="4">
    <source>
        <dbReference type="Proteomes" id="UP000078148"/>
    </source>
</evidence>
<dbReference type="AlphaFoldDB" id="A0A172ZCS6"/>
<keyword evidence="4" id="KW-1185">Reference proteome</keyword>
<reference evidence="4" key="1">
    <citation type="submission" date="2015-10" db="EMBL/GenBank/DDBJ databases">
        <title>Genome of Paenibacillus bovis sp. nov.</title>
        <authorList>
            <person name="Wu Z."/>
            <person name="Gao C."/>
            <person name="Liu Z."/>
            <person name="Zheng H."/>
        </authorList>
    </citation>
    <scope>NUCLEOTIDE SEQUENCE [LARGE SCALE GENOMIC DNA]</scope>
    <source>
        <strain evidence="4">BD3526</strain>
    </source>
</reference>
<reference evidence="3 4" key="2">
    <citation type="journal article" date="2016" name="Int. J. Syst. Evol. Microbiol.">
        <title>Paenibacillus bovis sp. nov., isolated from raw yak (Bos grunniens) milk.</title>
        <authorList>
            <person name="Gao C."/>
            <person name="Han J."/>
            <person name="Liu Z."/>
            <person name="Xu X."/>
            <person name="Hang F."/>
            <person name="Wu Z."/>
        </authorList>
    </citation>
    <scope>NUCLEOTIDE SEQUENCE [LARGE SCALE GENOMIC DNA]</scope>
    <source>
        <strain evidence="3 4">BD3526</strain>
    </source>
</reference>
<dbReference type="Pfam" id="PF07833">
    <property type="entry name" value="Cu_amine_oxidN1"/>
    <property type="match status" value="1"/>
</dbReference>
<gene>
    <name evidence="3" type="ORF">AR543_04920</name>
</gene>
<dbReference type="InterPro" id="IPR036582">
    <property type="entry name" value="Mao_N_sf"/>
</dbReference>
<dbReference type="EMBL" id="CP013023">
    <property type="protein sequence ID" value="ANF95418.1"/>
    <property type="molecule type" value="Genomic_DNA"/>
</dbReference>
<feature type="chain" id="PRO_5008005742" description="Copper amine oxidase-like N-terminal domain-containing protein" evidence="1">
    <location>
        <begin position="25"/>
        <end position="160"/>
    </location>
</feature>
<dbReference type="KEGG" id="pbv:AR543_04920"/>
<accession>A0A172ZCS6</accession>
<evidence type="ECO:0000256" key="1">
    <source>
        <dbReference type="SAM" id="SignalP"/>
    </source>
</evidence>
<dbReference type="SUPFAM" id="SSF55383">
    <property type="entry name" value="Copper amine oxidase, domain N"/>
    <property type="match status" value="1"/>
</dbReference>
<protein>
    <recommendedName>
        <fullName evidence="2">Copper amine oxidase-like N-terminal domain-containing protein</fullName>
    </recommendedName>
</protein>
<evidence type="ECO:0000259" key="2">
    <source>
        <dbReference type="Pfam" id="PF07833"/>
    </source>
</evidence>
<keyword evidence="1" id="KW-0732">Signal</keyword>
<dbReference type="STRING" id="1616788.AR543_04920"/>
<proteinExistence type="predicted"/>
<evidence type="ECO:0000313" key="3">
    <source>
        <dbReference type="EMBL" id="ANF95418.1"/>
    </source>
</evidence>
<dbReference type="Gene3D" id="3.30.457.10">
    <property type="entry name" value="Copper amine oxidase-like, N-terminal domain"/>
    <property type="match status" value="1"/>
</dbReference>
<organism evidence="3 4">
    <name type="scientific">Paenibacillus bovis</name>
    <dbReference type="NCBI Taxonomy" id="1616788"/>
    <lineage>
        <taxon>Bacteria</taxon>
        <taxon>Bacillati</taxon>
        <taxon>Bacillota</taxon>
        <taxon>Bacilli</taxon>
        <taxon>Bacillales</taxon>
        <taxon>Paenibacillaceae</taxon>
        <taxon>Paenibacillus</taxon>
    </lineage>
</organism>
<name>A0A172ZCS6_9BACL</name>
<feature type="signal peptide" evidence="1">
    <location>
        <begin position="1"/>
        <end position="24"/>
    </location>
</feature>
<dbReference type="InterPro" id="IPR012854">
    <property type="entry name" value="Cu_amine_oxidase-like_N"/>
</dbReference>